<keyword evidence="6 9" id="KW-0812">Transmembrane</keyword>
<proteinExistence type="inferred from homology"/>
<gene>
    <name evidence="9" type="primary">cobD</name>
    <name evidence="10" type="ORF">Ga0080574_TMP2077</name>
</gene>
<sequence length="311" mass="32842">MSFAGMMALAFLIDGLLGWPAWLFARIGHPVVWLGRLISALETRLNGGATPRRRALGALTVLIVLAAAVLPALALHLLLPDGWPGLLLGAVLAWPLIAVRSMHDHVAAVAKPLAAGDLAGARQAVSMIVGRDPQRLDTGGVARAALESLAENSSDGIVAPVFWGVLLGLPGIAAYKAINTMDSMIGHRNARYEDFGKAAARLDDLVNLIPARLTGLLFALASGRPRPALRVMARDARHHRSPNAGWPEAALAGALRVRLSGPRVYGDTIADEPWVNEPAPDAEAAALTRGLRLYRRTMALCAGLLLALALL</sequence>
<dbReference type="STRING" id="1250539.Ga0080574_TMP2077"/>
<dbReference type="UniPathway" id="UPA00148"/>
<dbReference type="Pfam" id="PF03186">
    <property type="entry name" value="CobD_Cbib"/>
    <property type="match status" value="1"/>
</dbReference>
<evidence type="ECO:0000256" key="5">
    <source>
        <dbReference type="ARBA" id="ARBA00022573"/>
    </source>
</evidence>
<comment type="function">
    <text evidence="9">Converts cobyric acid to cobinamide by the addition of aminopropanol on the F carboxylic group.</text>
</comment>
<dbReference type="EMBL" id="CP015093">
    <property type="protein sequence ID" value="APZ52411.1"/>
    <property type="molecule type" value="Genomic_DNA"/>
</dbReference>
<dbReference type="PANTHER" id="PTHR34308:SF1">
    <property type="entry name" value="COBALAMIN BIOSYNTHESIS PROTEIN CBIB"/>
    <property type="match status" value="1"/>
</dbReference>
<comment type="subcellular location">
    <subcellularLocation>
        <location evidence="1 9">Cell membrane</location>
        <topology evidence="1 9">Multi-pass membrane protein</topology>
    </subcellularLocation>
</comment>
<name>A0A1P8USM8_9RHOB</name>
<dbReference type="GO" id="GO:0009236">
    <property type="term" value="P:cobalamin biosynthetic process"/>
    <property type="evidence" value="ECO:0007669"/>
    <property type="project" value="UniProtKB-UniRule"/>
</dbReference>
<feature type="transmembrane region" description="Helical" evidence="9">
    <location>
        <begin position="55"/>
        <end position="79"/>
    </location>
</feature>
<dbReference type="GO" id="GO:0005886">
    <property type="term" value="C:plasma membrane"/>
    <property type="evidence" value="ECO:0007669"/>
    <property type="project" value="UniProtKB-SubCell"/>
</dbReference>
<dbReference type="GO" id="GO:0015420">
    <property type="term" value="F:ABC-type vitamin B12 transporter activity"/>
    <property type="evidence" value="ECO:0007669"/>
    <property type="project" value="UniProtKB-UniRule"/>
</dbReference>
<dbReference type="KEGG" id="paby:Ga0080574_TMP2077"/>
<evidence type="ECO:0000256" key="2">
    <source>
        <dbReference type="ARBA" id="ARBA00004953"/>
    </source>
</evidence>
<comment type="pathway">
    <text evidence="2 9">Cofactor biosynthesis; adenosylcobalamin biosynthesis.</text>
</comment>
<comment type="similarity">
    <text evidence="3 9">Belongs to the CobD/CbiB family.</text>
</comment>
<evidence type="ECO:0000256" key="9">
    <source>
        <dbReference type="HAMAP-Rule" id="MF_00024"/>
    </source>
</evidence>
<evidence type="ECO:0000313" key="10">
    <source>
        <dbReference type="EMBL" id="APZ52411.1"/>
    </source>
</evidence>
<keyword evidence="4 9" id="KW-1003">Cell membrane</keyword>
<evidence type="ECO:0000313" key="11">
    <source>
        <dbReference type="Proteomes" id="UP000187059"/>
    </source>
</evidence>
<dbReference type="GO" id="GO:0048472">
    <property type="term" value="F:threonine-phosphate decarboxylase activity"/>
    <property type="evidence" value="ECO:0007669"/>
    <property type="project" value="InterPro"/>
</dbReference>
<dbReference type="PANTHER" id="PTHR34308">
    <property type="entry name" value="COBALAMIN BIOSYNTHESIS PROTEIN CBIB"/>
    <property type="match status" value="1"/>
</dbReference>
<keyword evidence="11" id="KW-1185">Reference proteome</keyword>
<feature type="transmembrane region" description="Helical" evidence="9">
    <location>
        <begin position="157"/>
        <end position="178"/>
    </location>
</feature>
<dbReference type="RefSeq" id="WP_076698506.1">
    <property type="nucleotide sequence ID" value="NZ_CP015093.1"/>
</dbReference>
<evidence type="ECO:0000256" key="7">
    <source>
        <dbReference type="ARBA" id="ARBA00022989"/>
    </source>
</evidence>
<comment type="caution">
    <text evidence="9">Lacks conserved residue(s) required for the propagation of feature annotation.</text>
</comment>
<dbReference type="OrthoDB" id="9811967at2"/>
<dbReference type="AlphaFoldDB" id="A0A1P8USM8"/>
<keyword evidence="10" id="KW-0436">Ligase</keyword>
<evidence type="ECO:0000256" key="4">
    <source>
        <dbReference type="ARBA" id="ARBA00022475"/>
    </source>
</evidence>
<keyword evidence="8 9" id="KW-0472">Membrane</keyword>
<keyword evidence="5 9" id="KW-0169">Cobalamin biosynthesis</keyword>
<evidence type="ECO:0000256" key="1">
    <source>
        <dbReference type="ARBA" id="ARBA00004651"/>
    </source>
</evidence>
<reference evidence="10 11" key="1">
    <citation type="submission" date="2016-04" db="EMBL/GenBank/DDBJ databases">
        <title>Deep-sea bacteria in the southern Pacific.</title>
        <authorList>
            <person name="Tang K."/>
        </authorList>
    </citation>
    <scope>NUCLEOTIDE SEQUENCE [LARGE SCALE GENOMIC DNA]</scope>
    <source>
        <strain evidence="10 11">JLT2014</strain>
    </source>
</reference>
<keyword evidence="7 9" id="KW-1133">Transmembrane helix</keyword>
<protein>
    <recommendedName>
        <fullName evidence="9">Cobalamin biosynthesis protein CobD</fullName>
    </recommendedName>
</protein>
<organism evidence="10 11">
    <name type="scientific">Salipiger abyssi</name>
    <dbReference type="NCBI Taxonomy" id="1250539"/>
    <lineage>
        <taxon>Bacteria</taxon>
        <taxon>Pseudomonadati</taxon>
        <taxon>Pseudomonadota</taxon>
        <taxon>Alphaproteobacteria</taxon>
        <taxon>Rhodobacterales</taxon>
        <taxon>Roseobacteraceae</taxon>
        <taxon>Salipiger</taxon>
    </lineage>
</organism>
<evidence type="ECO:0000256" key="8">
    <source>
        <dbReference type="ARBA" id="ARBA00023136"/>
    </source>
</evidence>
<dbReference type="InterPro" id="IPR004485">
    <property type="entry name" value="Cobalamin_biosynth_CobD/CbiB"/>
</dbReference>
<dbReference type="HAMAP" id="MF_00024">
    <property type="entry name" value="CobD_CbiB"/>
    <property type="match status" value="1"/>
</dbReference>
<dbReference type="NCBIfam" id="TIGR00380">
    <property type="entry name" value="cobal_cbiB"/>
    <property type="match status" value="1"/>
</dbReference>
<dbReference type="GO" id="GO:0016874">
    <property type="term" value="F:ligase activity"/>
    <property type="evidence" value="ECO:0007669"/>
    <property type="project" value="UniProtKB-KW"/>
</dbReference>
<evidence type="ECO:0000256" key="3">
    <source>
        <dbReference type="ARBA" id="ARBA00006263"/>
    </source>
</evidence>
<accession>A0A1P8USM8</accession>
<dbReference type="Proteomes" id="UP000187059">
    <property type="component" value="Chromosome"/>
</dbReference>
<evidence type="ECO:0000256" key="6">
    <source>
        <dbReference type="ARBA" id="ARBA00022692"/>
    </source>
</evidence>